<gene>
    <name evidence="5" type="ORF">F7725_014855</name>
</gene>
<keyword evidence="1" id="KW-0479">Metal-binding</keyword>
<keyword evidence="6" id="KW-1185">Reference proteome</keyword>
<protein>
    <recommendedName>
        <fullName evidence="4">EF-hand domain-containing protein</fullName>
    </recommendedName>
</protein>
<dbReference type="Gene3D" id="1.10.238.10">
    <property type="entry name" value="EF-hand"/>
    <property type="match status" value="1"/>
</dbReference>
<proteinExistence type="predicted"/>
<accession>A0A7J5YJA6</accession>
<dbReference type="Proteomes" id="UP000518266">
    <property type="component" value="Unassembled WGS sequence"/>
</dbReference>
<evidence type="ECO:0000259" key="4">
    <source>
        <dbReference type="PROSITE" id="PS50222"/>
    </source>
</evidence>
<reference evidence="5 6" key="1">
    <citation type="submission" date="2020-03" db="EMBL/GenBank/DDBJ databases">
        <title>Dissostichus mawsoni Genome sequencing and assembly.</title>
        <authorList>
            <person name="Park H."/>
        </authorList>
    </citation>
    <scope>NUCLEOTIDE SEQUENCE [LARGE SCALE GENOMIC DNA]</scope>
    <source>
        <strain evidence="5">DM0001</strain>
        <tissue evidence="5">Muscle</tissue>
    </source>
</reference>
<evidence type="ECO:0000256" key="3">
    <source>
        <dbReference type="SAM" id="MobiDB-lite"/>
    </source>
</evidence>
<dbReference type="EMBL" id="JAAKFY010000012">
    <property type="protein sequence ID" value="KAF3848358.1"/>
    <property type="molecule type" value="Genomic_DNA"/>
</dbReference>
<sequence length="76" mass="8521">MKECKDPVERLRLHCLSRGSSGIKGLGRSSEGSEGLRSPDGQTGSHALFLRFDRDGNGTIDFDEFLLTLRVRHQYL</sequence>
<evidence type="ECO:0000256" key="1">
    <source>
        <dbReference type="ARBA" id="ARBA00022723"/>
    </source>
</evidence>
<feature type="compositionally biased region" description="Low complexity" evidence="3">
    <location>
        <begin position="26"/>
        <end position="38"/>
    </location>
</feature>
<feature type="domain" description="EF-hand" evidence="4">
    <location>
        <begin position="40"/>
        <end position="75"/>
    </location>
</feature>
<dbReference type="InterPro" id="IPR018247">
    <property type="entry name" value="EF_Hand_1_Ca_BS"/>
</dbReference>
<organism evidence="5 6">
    <name type="scientific">Dissostichus mawsoni</name>
    <name type="common">Antarctic cod</name>
    <dbReference type="NCBI Taxonomy" id="36200"/>
    <lineage>
        <taxon>Eukaryota</taxon>
        <taxon>Metazoa</taxon>
        <taxon>Chordata</taxon>
        <taxon>Craniata</taxon>
        <taxon>Vertebrata</taxon>
        <taxon>Euteleostomi</taxon>
        <taxon>Actinopterygii</taxon>
        <taxon>Neopterygii</taxon>
        <taxon>Teleostei</taxon>
        <taxon>Neoteleostei</taxon>
        <taxon>Acanthomorphata</taxon>
        <taxon>Eupercaria</taxon>
        <taxon>Perciformes</taxon>
        <taxon>Notothenioidei</taxon>
        <taxon>Nototheniidae</taxon>
        <taxon>Dissostichus</taxon>
    </lineage>
</organism>
<evidence type="ECO:0000313" key="6">
    <source>
        <dbReference type="Proteomes" id="UP000518266"/>
    </source>
</evidence>
<dbReference type="SUPFAM" id="SSF47473">
    <property type="entry name" value="EF-hand"/>
    <property type="match status" value="1"/>
</dbReference>
<dbReference type="PROSITE" id="PS50222">
    <property type="entry name" value="EF_HAND_2"/>
    <property type="match status" value="1"/>
</dbReference>
<comment type="caution">
    <text evidence="5">The sequence shown here is derived from an EMBL/GenBank/DDBJ whole genome shotgun (WGS) entry which is preliminary data.</text>
</comment>
<evidence type="ECO:0000256" key="2">
    <source>
        <dbReference type="ARBA" id="ARBA00022837"/>
    </source>
</evidence>
<dbReference type="InterPro" id="IPR002048">
    <property type="entry name" value="EF_hand_dom"/>
</dbReference>
<dbReference type="AlphaFoldDB" id="A0A7J5YJA6"/>
<feature type="region of interest" description="Disordered" evidence="3">
    <location>
        <begin position="19"/>
        <end position="42"/>
    </location>
</feature>
<name>A0A7J5YJA6_DISMA</name>
<dbReference type="OrthoDB" id="444540at2759"/>
<dbReference type="Pfam" id="PF00036">
    <property type="entry name" value="EF-hand_1"/>
    <property type="match status" value="1"/>
</dbReference>
<keyword evidence="2" id="KW-0106">Calcium</keyword>
<dbReference type="PROSITE" id="PS00018">
    <property type="entry name" value="EF_HAND_1"/>
    <property type="match status" value="1"/>
</dbReference>
<dbReference type="GO" id="GO:0005509">
    <property type="term" value="F:calcium ion binding"/>
    <property type="evidence" value="ECO:0007669"/>
    <property type="project" value="InterPro"/>
</dbReference>
<dbReference type="InterPro" id="IPR011992">
    <property type="entry name" value="EF-hand-dom_pair"/>
</dbReference>
<evidence type="ECO:0000313" key="5">
    <source>
        <dbReference type="EMBL" id="KAF3848358.1"/>
    </source>
</evidence>